<dbReference type="GO" id="GO:0032259">
    <property type="term" value="P:methylation"/>
    <property type="evidence" value="ECO:0007669"/>
    <property type="project" value="UniProtKB-KW"/>
</dbReference>
<dbReference type="InterPro" id="IPR000682">
    <property type="entry name" value="PCMT"/>
</dbReference>
<evidence type="ECO:0000256" key="6">
    <source>
        <dbReference type="ARBA" id="ARBA00022603"/>
    </source>
</evidence>
<dbReference type="PANTHER" id="PTHR11579">
    <property type="entry name" value="PROTEIN-L-ISOASPARTATE O-METHYLTRANSFERASE"/>
    <property type="match status" value="1"/>
</dbReference>
<keyword evidence="6" id="KW-0489">Methyltransferase</keyword>
<protein>
    <recommendedName>
        <fullName evidence="4">Protein-L-isoaspartate O-methyltransferase</fullName>
        <ecNumber evidence="3">2.1.1.77</ecNumber>
    </recommendedName>
    <alternativeName>
        <fullName evidence="11">L-isoaspartyl protein carboxyl methyltransferase</fullName>
    </alternativeName>
    <alternativeName>
        <fullName evidence="9">Protein L-isoaspartyl methyltransferase</fullName>
    </alternativeName>
    <alternativeName>
        <fullName evidence="10">Protein-beta-aspartate methyltransferase</fullName>
    </alternativeName>
</protein>
<dbReference type="GO" id="GO:0005737">
    <property type="term" value="C:cytoplasm"/>
    <property type="evidence" value="ECO:0007669"/>
    <property type="project" value="UniProtKB-SubCell"/>
</dbReference>
<dbReference type="RefSeq" id="WP_017619471.1">
    <property type="nucleotide sequence ID" value="NZ_ANBG01000245.1"/>
</dbReference>
<dbReference type="CDD" id="cd02440">
    <property type="entry name" value="AdoMet_MTases"/>
    <property type="match status" value="1"/>
</dbReference>
<evidence type="ECO:0000256" key="2">
    <source>
        <dbReference type="ARBA" id="ARBA00005369"/>
    </source>
</evidence>
<dbReference type="Proteomes" id="UP000215005">
    <property type="component" value="Chromosome"/>
</dbReference>
<evidence type="ECO:0000256" key="3">
    <source>
        <dbReference type="ARBA" id="ARBA00011890"/>
    </source>
</evidence>
<keyword evidence="13" id="KW-1185">Reference proteome</keyword>
<dbReference type="GO" id="GO:0004719">
    <property type="term" value="F:protein-L-isoaspartate (D-aspartate) O-methyltransferase activity"/>
    <property type="evidence" value="ECO:0007669"/>
    <property type="project" value="UniProtKB-EC"/>
</dbReference>
<accession>A0A223S052</accession>
<dbReference type="KEGG" id="ngv:CDO52_00600"/>
<evidence type="ECO:0000313" key="13">
    <source>
        <dbReference type="Proteomes" id="UP000215005"/>
    </source>
</evidence>
<organism evidence="12 13">
    <name type="scientific">Nocardiopsis gilva YIM 90087</name>
    <dbReference type="NCBI Taxonomy" id="1235441"/>
    <lineage>
        <taxon>Bacteria</taxon>
        <taxon>Bacillati</taxon>
        <taxon>Actinomycetota</taxon>
        <taxon>Actinomycetes</taxon>
        <taxon>Streptosporangiales</taxon>
        <taxon>Nocardiopsidaceae</taxon>
        <taxon>Nocardiopsis</taxon>
    </lineage>
</organism>
<dbReference type="Gene3D" id="3.40.50.150">
    <property type="entry name" value="Vaccinia Virus protein VP39"/>
    <property type="match status" value="1"/>
</dbReference>
<evidence type="ECO:0000256" key="10">
    <source>
        <dbReference type="ARBA" id="ARBA00031323"/>
    </source>
</evidence>
<dbReference type="Pfam" id="PF01135">
    <property type="entry name" value="PCMT"/>
    <property type="match status" value="1"/>
</dbReference>
<dbReference type="SUPFAM" id="SSF53335">
    <property type="entry name" value="S-adenosyl-L-methionine-dependent methyltransferases"/>
    <property type="match status" value="1"/>
</dbReference>
<proteinExistence type="inferred from homology"/>
<dbReference type="OrthoDB" id="4035289at2"/>
<comment type="subcellular location">
    <subcellularLocation>
        <location evidence="1">Cytoplasm</location>
    </subcellularLocation>
</comment>
<dbReference type="EC" id="2.1.1.77" evidence="3"/>
<evidence type="ECO:0000256" key="5">
    <source>
        <dbReference type="ARBA" id="ARBA00022490"/>
    </source>
</evidence>
<reference evidence="12 13" key="1">
    <citation type="submission" date="2017-08" db="EMBL/GenBank/DDBJ databases">
        <title>The complete genome sequence of Nocardiopsis gilva YIM 90087.</title>
        <authorList>
            <person name="Yin M."/>
            <person name="Tang S."/>
        </authorList>
    </citation>
    <scope>NUCLEOTIDE SEQUENCE [LARGE SCALE GENOMIC DNA]</scope>
    <source>
        <strain evidence="12 13">YIM 90087</strain>
    </source>
</reference>
<evidence type="ECO:0000313" key="12">
    <source>
        <dbReference type="EMBL" id="ASU81478.1"/>
    </source>
</evidence>
<keyword evidence="8" id="KW-0949">S-adenosyl-L-methionine</keyword>
<keyword evidence="5" id="KW-0963">Cytoplasm</keyword>
<evidence type="ECO:0000256" key="7">
    <source>
        <dbReference type="ARBA" id="ARBA00022679"/>
    </source>
</evidence>
<evidence type="ECO:0000256" key="9">
    <source>
        <dbReference type="ARBA" id="ARBA00030757"/>
    </source>
</evidence>
<keyword evidence="7" id="KW-0808">Transferase</keyword>
<gene>
    <name evidence="12" type="ORF">CDO52_00600</name>
</gene>
<name>A0A223S052_9ACTN</name>
<dbReference type="PANTHER" id="PTHR11579:SF0">
    <property type="entry name" value="PROTEIN-L-ISOASPARTATE(D-ASPARTATE) O-METHYLTRANSFERASE"/>
    <property type="match status" value="1"/>
</dbReference>
<evidence type="ECO:0000256" key="11">
    <source>
        <dbReference type="ARBA" id="ARBA00031350"/>
    </source>
</evidence>
<sequence length="377" mass="40979">MSRAKDLADLLGLTGALREAMLAVPRDMFVPDVGTAGPADGSRYPIDRRARPDEWRHAVFSDSAVITQWDDEQTDPGQVDLRRAQPSSSISAPSVAFAFLSLLNPRDHDRVLEIGTGTGYTAAVLSARVGEHNVVTIEVDSAVAEQAEANLKMAGFAPRVLVADGADGHRDDAPYDRVHATCAVRRIPGAWVTQTRPGGVIVVPWQPGYDFGWIVRLTATDGAAHGRFHGRAGYMMLRDQRAAMRFAVHHEEEAATATTRLDPRSIIDAGEGAELVITALAPDVKLIPIRASDGTVSVSLYEIGKPEGAWAACDYEPGADEFEVTQYGERRLWDEVEEGFLRWLELGSPGADRFGLTVMVDGTHMLWIDEPGRLLDG</sequence>
<dbReference type="InterPro" id="IPR029063">
    <property type="entry name" value="SAM-dependent_MTases_sf"/>
</dbReference>
<evidence type="ECO:0000256" key="4">
    <source>
        <dbReference type="ARBA" id="ARBA00013346"/>
    </source>
</evidence>
<evidence type="ECO:0000256" key="8">
    <source>
        <dbReference type="ARBA" id="ARBA00022691"/>
    </source>
</evidence>
<comment type="similarity">
    <text evidence="2">Belongs to the methyltransferase superfamily. L-isoaspartyl/D-aspartyl protein methyltransferase family.</text>
</comment>
<evidence type="ECO:0000256" key="1">
    <source>
        <dbReference type="ARBA" id="ARBA00004496"/>
    </source>
</evidence>
<dbReference type="AlphaFoldDB" id="A0A223S052"/>
<dbReference type="EMBL" id="CP022753">
    <property type="protein sequence ID" value="ASU81478.1"/>
    <property type="molecule type" value="Genomic_DNA"/>
</dbReference>